<proteinExistence type="predicted"/>
<dbReference type="KEGG" id="tsph:KIH39_14145"/>
<gene>
    <name evidence="1" type="primary">cas5u6u</name>
    <name evidence="1" type="ORF">KIH39_14145</name>
</gene>
<dbReference type="InterPro" id="IPR019089">
    <property type="entry name" value="Cas_GSU0054"/>
</dbReference>
<dbReference type="AlphaFoldDB" id="A0A8E6B2R3"/>
<protein>
    <submittedName>
        <fullName evidence="1">Type I-U CRISPR-associated protein Cas5/Cas6</fullName>
    </submittedName>
</protein>
<sequence length="488" mass="54483">MKTQLCVTIRYLQPLSHGRGAGGEPEWPPTPLRLFQALVAAAAARWNERMVLAYAVPALRWLEGRPFPIIVAAPAQISEVKCQFYVPDNTGDLLVPAFTRGDLQRGVNRSEKIILPVHLNGEAVHYIYELTDGECPHIETLTAAARSITHLGWGIDMAVGNAAIMDEKEVSALKGEVWRPVPDSSGTPLRVPIQGTLDALISKHEAFLNRLSKDGFKPVPPLSTFKVVRYRRATDSASKPWIAFQILRPEADRIASFDTPRRCRDVAAWVRHVTGQVCDGWPFGSTESFVHGHAGPNRQLKGEEADKRFSYLPLPTINHALNRVEAIRRVLITAPPGFQDRIDWIRRRLPGQDLIDLEGEVKGILNILPTNNWVLEQYTTESCCWSTVTPVMWPGHDDNDARKAEKLLRNAFIHAGLAPEVVAGIEELDWRPVGFRAGLDLAQNYRRPENLNGRMYHVRVKFAHPVRGPLAVGAGRYRGFGLFAKAEV</sequence>
<reference evidence="1" key="1">
    <citation type="submission" date="2021-05" db="EMBL/GenBank/DDBJ databases">
        <title>Complete genome sequence of the cellulolytic planctomycete Telmatocola sphagniphila SP2T and characterization of the first cellulase from planctomycetes.</title>
        <authorList>
            <person name="Rakitin A.L."/>
            <person name="Beletsky A.V."/>
            <person name="Naumoff D.G."/>
            <person name="Kulichevskaya I.S."/>
            <person name="Mardanov A.V."/>
            <person name="Ravin N.V."/>
            <person name="Dedysh S.N."/>
        </authorList>
    </citation>
    <scope>NUCLEOTIDE SEQUENCE</scope>
    <source>
        <strain evidence="1">SP2T</strain>
    </source>
</reference>
<dbReference type="RefSeq" id="WP_213493888.1">
    <property type="nucleotide sequence ID" value="NZ_CP074694.1"/>
</dbReference>
<dbReference type="Pfam" id="PF09609">
    <property type="entry name" value="Cas_GSU0054"/>
    <property type="match status" value="1"/>
</dbReference>
<dbReference type="Proteomes" id="UP000676194">
    <property type="component" value="Chromosome"/>
</dbReference>
<name>A0A8E6B2R3_9BACT</name>
<accession>A0A8E6B2R3</accession>
<dbReference type="EMBL" id="CP074694">
    <property type="protein sequence ID" value="QVL30006.1"/>
    <property type="molecule type" value="Genomic_DNA"/>
</dbReference>
<keyword evidence="2" id="KW-1185">Reference proteome</keyword>
<evidence type="ECO:0000313" key="1">
    <source>
        <dbReference type="EMBL" id="QVL30006.1"/>
    </source>
</evidence>
<dbReference type="NCBIfam" id="TIGR02165">
    <property type="entry name" value="cas5_6_GSU0054"/>
    <property type="match status" value="1"/>
</dbReference>
<organism evidence="1 2">
    <name type="scientific">Telmatocola sphagniphila</name>
    <dbReference type="NCBI Taxonomy" id="1123043"/>
    <lineage>
        <taxon>Bacteria</taxon>
        <taxon>Pseudomonadati</taxon>
        <taxon>Planctomycetota</taxon>
        <taxon>Planctomycetia</taxon>
        <taxon>Gemmatales</taxon>
        <taxon>Gemmataceae</taxon>
    </lineage>
</organism>
<evidence type="ECO:0000313" key="2">
    <source>
        <dbReference type="Proteomes" id="UP000676194"/>
    </source>
</evidence>